<dbReference type="SUPFAM" id="SSF52949">
    <property type="entry name" value="Macro domain-like"/>
    <property type="match status" value="1"/>
</dbReference>
<proteinExistence type="inferred from homology"/>
<evidence type="ECO:0000313" key="5">
    <source>
        <dbReference type="EMBL" id="CAG8549643.1"/>
    </source>
</evidence>
<dbReference type="Proteomes" id="UP000789508">
    <property type="component" value="Unassembled WGS sequence"/>
</dbReference>
<dbReference type="InterPro" id="IPR043472">
    <property type="entry name" value="Macro_dom-like"/>
</dbReference>
<dbReference type="InterPro" id="IPR002589">
    <property type="entry name" value="Macro_dom"/>
</dbReference>
<keyword evidence="3" id="KW-0325">Glycoprotein</keyword>
<evidence type="ECO:0000256" key="3">
    <source>
        <dbReference type="ARBA" id="ARBA00023180"/>
    </source>
</evidence>
<comment type="caution">
    <text evidence="5">The sequence shown here is derived from an EMBL/GenBank/DDBJ whole genome shotgun (WGS) entry which is preliminary data.</text>
</comment>
<sequence length="504" mass="57217">PVNISEVGVFDIVSSKLCDPSVKQYSGYLDISSDEHIFFWFFESRNKKNPLPSESIPLTIWLNGGPGCSSMIGLFQELGPCNTINKGASTQWNPNSWNEVSHMLFIDQPVGVGFSDGDSSKVSTSQQAADKLYVFLQNFFKKFPEYAKLDLHFFGESFGGHYVPTSARVIYDNNQQIIAGRGNGTIINLKTIGIGNGWINPLIQYATYASFACDNVTACYKSQKNCAAVDHRWCDPIIRLYIYGTDLSIYDIKEYSDPPTDYVNYLNQPDIIKQIGAKEKFDVCSDPIYFAFQDSGDVISNTANHIEYLLDKNIPILLYHGDLDFICNWYGGHDVALNLNWSHADQFRKAPTHEWSVSGKKAGTYQEASNLRFVRVYNAGHEVPYYQPENSLSSNGKRIADIFKKKVQGLQELKEQNKKVGQIAYLERGGRYIFYVITKEKYFQKPSKANFERVLNELRVMCEEMNIRNLSMPRIGTGLDKLPLEYVHDVINATFQGTNMRILM</sequence>
<evidence type="ECO:0000259" key="4">
    <source>
        <dbReference type="PROSITE" id="PS51154"/>
    </source>
</evidence>
<keyword evidence="2" id="KW-0378">Hydrolase</keyword>
<dbReference type="GO" id="GO:0000324">
    <property type="term" value="C:fungal-type vacuole"/>
    <property type="evidence" value="ECO:0007669"/>
    <property type="project" value="TreeGrafter"/>
</dbReference>
<dbReference type="GO" id="GO:0006508">
    <property type="term" value="P:proteolysis"/>
    <property type="evidence" value="ECO:0007669"/>
    <property type="project" value="InterPro"/>
</dbReference>
<organism evidence="5 6">
    <name type="scientific">Ambispora leptoticha</name>
    <dbReference type="NCBI Taxonomy" id="144679"/>
    <lineage>
        <taxon>Eukaryota</taxon>
        <taxon>Fungi</taxon>
        <taxon>Fungi incertae sedis</taxon>
        <taxon>Mucoromycota</taxon>
        <taxon>Glomeromycotina</taxon>
        <taxon>Glomeromycetes</taxon>
        <taxon>Archaeosporales</taxon>
        <taxon>Ambisporaceae</taxon>
        <taxon>Ambispora</taxon>
    </lineage>
</organism>
<evidence type="ECO:0000313" key="6">
    <source>
        <dbReference type="Proteomes" id="UP000789508"/>
    </source>
</evidence>
<dbReference type="GO" id="GO:0004185">
    <property type="term" value="F:serine-type carboxypeptidase activity"/>
    <property type="evidence" value="ECO:0007669"/>
    <property type="project" value="InterPro"/>
</dbReference>
<dbReference type="PANTHER" id="PTHR11802:SF64">
    <property type="entry name" value="CARBOXYPEPTIDASE"/>
    <property type="match status" value="1"/>
</dbReference>
<feature type="domain" description="Macro" evidence="4">
    <location>
        <begin position="303"/>
        <end position="504"/>
    </location>
</feature>
<dbReference type="Gene3D" id="3.40.50.1820">
    <property type="entry name" value="alpha/beta hydrolase"/>
    <property type="match status" value="1"/>
</dbReference>
<protein>
    <submittedName>
        <fullName evidence="5">10786_t:CDS:1</fullName>
    </submittedName>
</protein>
<dbReference type="Pfam" id="PF00450">
    <property type="entry name" value="Peptidase_S10"/>
    <property type="match status" value="2"/>
</dbReference>
<keyword evidence="2" id="KW-0645">Protease</keyword>
<dbReference type="PRINTS" id="PR00724">
    <property type="entry name" value="CRBOXYPTASEC"/>
</dbReference>
<keyword evidence="2" id="KW-0121">Carboxypeptidase</keyword>
<dbReference type="SUPFAM" id="SSF53474">
    <property type="entry name" value="alpha/beta-Hydrolases"/>
    <property type="match status" value="1"/>
</dbReference>
<dbReference type="PANTHER" id="PTHR11802">
    <property type="entry name" value="SERINE PROTEASE FAMILY S10 SERINE CARBOXYPEPTIDASE"/>
    <property type="match status" value="1"/>
</dbReference>
<dbReference type="AlphaFoldDB" id="A0A9N9FQP0"/>
<name>A0A9N9FQP0_9GLOM</name>
<keyword evidence="6" id="KW-1185">Reference proteome</keyword>
<reference evidence="5" key="1">
    <citation type="submission" date="2021-06" db="EMBL/GenBank/DDBJ databases">
        <authorList>
            <person name="Kallberg Y."/>
            <person name="Tangrot J."/>
            <person name="Rosling A."/>
        </authorList>
    </citation>
    <scope>NUCLEOTIDE SEQUENCE</scope>
    <source>
        <strain evidence="5">FL130A</strain>
    </source>
</reference>
<dbReference type="PROSITE" id="PS00560">
    <property type="entry name" value="CARBOXYPEPT_SER_HIS"/>
    <property type="match status" value="1"/>
</dbReference>
<dbReference type="InterPro" id="IPR033124">
    <property type="entry name" value="Ser_caboxypep_his_AS"/>
</dbReference>
<evidence type="ECO:0000256" key="1">
    <source>
        <dbReference type="ARBA" id="ARBA00009431"/>
    </source>
</evidence>
<dbReference type="PROSITE" id="PS51154">
    <property type="entry name" value="MACRO"/>
    <property type="match status" value="1"/>
</dbReference>
<gene>
    <name evidence="5" type="ORF">ALEPTO_LOCUS5812</name>
</gene>
<dbReference type="OrthoDB" id="443318at2759"/>
<dbReference type="InterPro" id="IPR029058">
    <property type="entry name" value="AB_hydrolase_fold"/>
</dbReference>
<evidence type="ECO:0000256" key="2">
    <source>
        <dbReference type="ARBA" id="ARBA00022645"/>
    </source>
</evidence>
<accession>A0A9N9FQP0</accession>
<comment type="similarity">
    <text evidence="1">Belongs to the peptidase S10 family.</text>
</comment>
<dbReference type="InterPro" id="IPR001563">
    <property type="entry name" value="Peptidase_S10"/>
</dbReference>
<dbReference type="EMBL" id="CAJVPS010001762">
    <property type="protein sequence ID" value="CAG8549643.1"/>
    <property type="molecule type" value="Genomic_DNA"/>
</dbReference>
<feature type="non-terminal residue" evidence="5">
    <location>
        <position position="504"/>
    </location>
</feature>